<protein>
    <submittedName>
        <fullName evidence="1">Uncharacterized protein</fullName>
    </submittedName>
</protein>
<reference evidence="1" key="1">
    <citation type="submission" date="2020-11" db="EMBL/GenBank/DDBJ databases">
        <authorList>
            <person name="Tran Van P."/>
        </authorList>
    </citation>
    <scope>NUCLEOTIDE SEQUENCE</scope>
</reference>
<evidence type="ECO:0000313" key="1">
    <source>
        <dbReference type="EMBL" id="CAD7268698.1"/>
    </source>
</evidence>
<gene>
    <name evidence="1" type="ORF">TSIB3V08_LOCUS12699</name>
</gene>
<proteinExistence type="predicted"/>
<organism evidence="1">
    <name type="scientific">Timema shepardi</name>
    <name type="common">Walking stick</name>
    <dbReference type="NCBI Taxonomy" id="629360"/>
    <lineage>
        <taxon>Eukaryota</taxon>
        <taxon>Metazoa</taxon>
        <taxon>Ecdysozoa</taxon>
        <taxon>Arthropoda</taxon>
        <taxon>Hexapoda</taxon>
        <taxon>Insecta</taxon>
        <taxon>Pterygota</taxon>
        <taxon>Neoptera</taxon>
        <taxon>Polyneoptera</taxon>
        <taxon>Phasmatodea</taxon>
        <taxon>Timematodea</taxon>
        <taxon>Timematoidea</taxon>
        <taxon>Timematidae</taxon>
        <taxon>Timema</taxon>
    </lineage>
</organism>
<name>A0A7R9BA11_TIMSH</name>
<dbReference type="EMBL" id="OC015746">
    <property type="protein sequence ID" value="CAD7268698.1"/>
    <property type="molecule type" value="Genomic_DNA"/>
</dbReference>
<dbReference type="Gene3D" id="1.10.8.10">
    <property type="entry name" value="DNA helicase RuvA subunit, C-terminal domain"/>
    <property type="match status" value="1"/>
</dbReference>
<sequence length="69" mass="7735">MLANKQEKRHYHVTSIVRSARLEISSKLAYSVSALTSTTDACTGIEDVAEAIFHLDECDWDLLVRPNLT</sequence>
<dbReference type="AlphaFoldDB" id="A0A7R9BA11"/>
<accession>A0A7R9BA11</accession>